<dbReference type="Gene3D" id="3.30.200.20">
    <property type="entry name" value="Phosphorylase Kinase, domain 1"/>
    <property type="match status" value="1"/>
</dbReference>
<dbReference type="Proteomes" id="UP000593562">
    <property type="component" value="Unassembled WGS sequence"/>
</dbReference>
<dbReference type="Gene3D" id="2.130.10.30">
    <property type="entry name" value="Regulator of chromosome condensation 1/beta-lactamase-inhibitor protein II"/>
    <property type="match status" value="1"/>
</dbReference>
<feature type="binding site" evidence="1">
    <location>
        <position position="409"/>
    </location>
    <ligand>
        <name>ATP</name>
        <dbReference type="ChEBI" id="CHEBI:30616"/>
    </ligand>
</feature>
<gene>
    <name evidence="5" type="ORF">HS088_TW17G00321</name>
</gene>
<dbReference type="GO" id="GO:0005524">
    <property type="term" value="F:ATP binding"/>
    <property type="evidence" value="ECO:0007669"/>
    <property type="project" value="UniProtKB-UniRule"/>
</dbReference>
<evidence type="ECO:0000313" key="6">
    <source>
        <dbReference type="Proteomes" id="UP000593562"/>
    </source>
</evidence>
<name>A0A7J7CF75_TRIWF</name>
<dbReference type="PROSITE" id="PS00107">
    <property type="entry name" value="PROTEIN_KINASE_ATP"/>
    <property type="match status" value="1"/>
</dbReference>
<keyword evidence="3" id="KW-1133">Transmembrane helix</keyword>
<dbReference type="InterPro" id="IPR011009">
    <property type="entry name" value="Kinase-like_dom_sf"/>
</dbReference>
<feature type="region of interest" description="Disordered" evidence="2">
    <location>
        <begin position="263"/>
        <end position="282"/>
    </location>
</feature>
<dbReference type="Pfam" id="PF00069">
    <property type="entry name" value="Pkinase"/>
    <property type="match status" value="1"/>
</dbReference>
<accession>A0A7J7CF75</accession>
<dbReference type="Pfam" id="PF13540">
    <property type="entry name" value="RCC1_2"/>
    <property type="match status" value="1"/>
</dbReference>
<sequence length="595" mass="65333">MCALKSFSSLSTSAIFCWRFSASGTIVEHKRIYYNTTINELEEGDRHICGLVGDSNQLGCWQWRRFNSTISQNVSKIAVGGDFMCGLSTTGRPFCAPNGTNSGITDVPEGNYSVIAAGSRHACAINSSSSLNCWGDSVGEIPQGEFMSLALGDNRSCALRTDRKVVCWGQNNFSLPENLTGSFFVSIEAKRRVFCGVLTEDFSLKCWGNENFETNYAVFEEVLPGPCRKDSNECPCGPLAYSGRICGQGCICQPCKTETQSCPPPQPPCSPPPPQQSSSSSHHGSPRMVAFLVMGCVGSLALLIVLGYFFFKYCAVKGCRVHDSGPLEETRPSIELNPNQNQTAAAVPVLEKRLSQLTSMGNAGNLEEFPLEVLLQSTNNFAENHKIGTGSFGAVYYATLPDGREVAIKRAEISNISTFTGVSRREQDKDNAFINELEHLSRLNHKYLVRLLGFCEDCHERVLIYEYMANGTLHDHLHKLESSPLISWAARIKLLSGFKAIHKNESGVPRNVVDYVVPYIVHDEIHRVLDPKVPPPTPFEIEAVRYVGYLAADCVTPEGRDRPSMTEVVDSLERAFNACLVHPSSMSRSTTGSST</sequence>
<proteinExistence type="predicted"/>
<organism evidence="5 6">
    <name type="scientific">Tripterygium wilfordii</name>
    <name type="common">Thunder God vine</name>
    <dbReference type="NCBI Taxonomy" id="458696"/>
    <lineage>
        <taxon>Eukaryota</taxon>
        <taxon>Viridiplantae</taxon>
        <taxon>Streptophyta</taxon>
        <taxon>Embryophyta</taxon>
        <taxon>Tracheophyta</taxon>
        <taxon>Spermatophyta</taxon>
        <taxon>Magnoliopsida</taxon>
        <taxon>eudicotyledons</taxon>
        <taxon>Gunneridae</taxon>
        <taxon>Pentapetalae</taxon>
        <taxon>rosids</taxon>
        <taxon>fabids</taxon>
        <taxon>Celastrales</taxon>
        <taxon>Celastraceae</taxon>
        <taxon>Tripterygium</taxon>
    </lineage>
</organism>
<dbReference type="GO" id="GO:0042803">
    <property type="term" value="F:protein homodimerization activity"/>
    <property type="evidence" value="ECO:0007669"/>
    <property type="project" value="UniProtKB-ARBA"/>
</dbReference>
<dbReference type="InterPro" id="IPR017441">
    <property type="entry name" value="Protein_kinase_ATP_BS"/>
</dbReference>
<keyword evidence="1" id="KW-0547">Nucleotide-binding</keyword>
<dbReference type="InParanoid" id="A0A7J7CF75"/>
<dbReference type="GO" id="GO:0004672">
    <property type="term" value="F:protein kinase activity"/>
    <property type="evidence" value="ECO:0007669"/>
    <property type="project" value="InterPro"/>
</dbReference>
<feature type="transmembrane region" description="Helical" evidence="3">
    <location>
        <begin position="289"/>
        <end position="311"/>
    </location>
</feature>
<evidence type="ECO:0000313" key="5">
    <source>
        <dbReference type="EMBL" id="KAF5732789.1"/>
    </source>
</evidence>
<dbReference type="InterPro" id="IPR000719">
    <property type="entry name" value="Prot_kinase_dom"/>
</dbReference>
<dbReference type="PROSITE" id="PS50011">
    <property type="entry name" value="PROTEIN_KINASE_DOM"/>
    <property type="match status" value="1"/>
</dbReference>
<keyword evidence="1" id="KW-0067">ATP-binding</keyword>
<evidence type="ECO:0000256" key="2">
    <source>
        <dbReference type="SAM" id="MobiDB-lite"/>
    </source>
</evidence>
<dbReference type="AlphaFoldDB" id="A0A7J7CF75"/>
<dbReference type="EMBL" id="JAAARO010000017">
    <property type="protein sequence ID" value="KAF5732789.1"/>
    <property type="molecule type" value="Genomic_DNA"/>
</dbReference>
<protein>
    <submittedName>
        <fullName evidence="5">Serine/threonine-protein kinase-like protein CCR4-like</fullName>
    </submittedName>
</protein>
<dbReference type="SUPFAM" id="SSF50985">
    <property type="entry name" value="RCC1/BLIP-II"/>
    <property type="match status" value="1"/>
</dbReference>
<keyword evidence="3" id="KW-0812">Transmembrane</keyword>
<dbReference type="PANTHER" id="PTHR46146">
    <property type="entry name" value="SERINE/THREONINE-PROTEIN KINASE-LIKE PROTEIN CCR4"/>
    <property type="match status" value="1"/>
</dbReference>
<dbReference type="PANTHER" id="PTHR46146:SF4">
    <property type="entry name" value="SERINE_THREONINE-PROTEIN KINASE-LIKE PROTEIN CCR4"/>
    <property type="match status" value="1"/>
</dbReference>
<keyword evidence="5" id="KW-0418">Kinase</keyword>
<keyword evidence="3" id="KW-0472">Membrane</keyword>
<evidence type="ECO:0000256" key="1">
    <source>
        <dbReference type="PROSITE-ProRule" id="PRU10141"/>
    </source>
</evidence>
<evidence type="ECO:0000256" key="3">
    <source>
        <dbReference type="SAM" id="Phobius"/>
    </source>
</evidence>
<dbReference type="InterPro" id="IPR009091">
    <property type="entry name" value="RCC1/BLIP-II"/>
</dbReference>
<reference evidence="5 6" key="1">
    <citation type="journal article" date="2020" name="Nat. Commun.">
        <title>Genome of Tripterygium wilfordii and identification of cytochrome P450 involved in triptolide biosynthesis.</title>
        <authorList>
            <person name="Tu L."/>
            <person name="Su P."/>
            <person name="Zhang Z."/>
            <person name="Gao L."/>
            <person name="Wang J."/>
            <person name="Hu T."/>
            <person name="Zhou J."/>
            <person name="Zhang Y."/>
            <person name="Zhao Y."/>
            <person name="Liu Y."/>
            <person name="Song Y."/>
            <person name="Tong Y."/>
            <person name="Lu Y."/>
            <person name="Yang J."/>
            <person name="Xu C."/>
            <person name="Jia M."/>
            <person name="Peters R.J."/>
            <person name="Huang L."/>
            <person name="Gao W."/>
        </authorList>
    </citation>
    <scope>NUCLEOTIDE SEQUENCE [LARGE SCALE GENOMIC DNA]</scope>
    <source>
        <strain evidence="6">cv. XIE 37</strain>
        <tissue evidence="5">Leaf</tissue>
    </source>
</reference>
<comment type="caution">
    <text evidence="5">The sequence shown here is derived from an EMBL/GenBank/DDBJ whole genome shotgun (WGS) entry which is preliminary data.</text>
</comment>
<evidence type="ECO:0000259" key="4">
    <source>
        <dbReference type="PROSITE" id="PS50011"/>
    </source>
</evidence>
<feature type="compositionally biased region" description="Pro residues" evidence="2">
    <location>
        <begin position="263"/>
        <end position="275"/>
    </location>
</feature>
<keyword evidence="6" id="KW-1185">Reference proteome</keyword>
<keyword evidence="5" id="KW-0808">Transferase</keyword>
<dbReference type="FunCoup" id="A0A7J7CF75">
    <property type="interactions" value="788"/>
</dbReference>
<dbReference type="SUPFAM" id="SSF56112">
    <property type="entry name" value="Protein kinase-like (PK-like)"/>
    <property type="match status" value="1"/>
</dbReference>
<feature type="domain" description="Protein kinase" evidence="4">
    <location>
        <begin position="381"/>
        <end position="595"/>
    </location>
</feature>